<dbReference type="GeneID" id="37011657"/>
<dbReference type="Pfam" id="PF00581">
    <property type="entry name" value="Rhodanese"/>
    <property type="match status" value="1"/>
</dbReference>
<gene>
    <name evidence="2" type="ORF">BCV69DRAFT_236466</name>
</gene>
<dbReference type="RefSeq" id="XP_025350919.1">
    <property type="nucleotide sequence ID" value="XM_025489923.1"/>
</dbReference>
<accession>A0A316UEU3</accession>
<organism evidence="2 3">
    <name type="scientific">Pseudomicrostroma glucosiphilum</name>
    <dbReference type="NCBI Taxonomy" id="1684307"/>
    <lineage>
        <taxon>Eukaryota</taxon>
        <taxon>Fungi</taxon>
        <taxon>Dikarya</taxon>
        <taxon>Basidiomycota</taxon>
        <taxon>Ustilaginomycotina</taxon>
        <taxon>Exobasidiomycetes</taxon>
        <taxon>Microstromatales</taxon>
        <taxon>Microstromatales incertae sedis</taxon>
        <taxon>Pseudomicrostroma</taxon>
    </lineage>
</organism>
<dbReference type="AlphaFoldDB" id="A0A316UEU3"/>
<name>A0A316UEU3_9BASI</name>
<dbReference type="OrthoDB" id="566238at2759"/>
<dbReference type="STRING" id="1684307.A0A316UEU3"/>
<dbReference type="PANTHER" id="PTHR44086">
    <property type="entry name" value="THIOSULFATE SULFURTRANSFERASE RDL2, MITOCHONDRIAL-RELATED"/>
    <property type="match status" value="1"/>
</dbReference>
<protein>
    <submittedName>
        <fullName evidence="2">Rhodanese-like protein</fullName>
    </submittedName>
</protein>
<dbReference type="PANTHER" id="PTHR44086:SF10">
    <property type="entry name" value="THIOSULFATE SULFURTRANSFERASE_RHODANESE-LIKE DOMAIN-CONTAINING PROTEIN 3"/>
    <property type="match status" value="1"/>
</dbReference>
<dbReference type="SUPFAM" id="SSF52821">
    <property type="entry name" value="Rhodanese/Cell cycle control phosphatase"/>
    <property type="match status" value="1"/>
</dbReference>
<dbReference type="Proteomes" id="UP000245942">
    <property type="component" value="Unassembled WGS sequence"/>
</dbReference>
<feature type="domain" description="Rhodanese" evidence="1">
    <location>
        <begin position="56"/>
        <end position="155"/>
    </location>
</feature>
<reference evidence="2 3" key="1">
    <citation type="journal article" date="2018" name="Mol. Biol. Evol.">
        <title>Broad Genomic Sampling Reveals a Smut Pathogenic Ancestry of the Fungal Clade Ustilaginomycotina.</title>
        <authorList>
            <person name="Kijpornyongpan T."/>
            <person name="Mondo S.J."/>
            <person name="Barry K."/>
            <person name="Sandor L."/>
            <person name="Lee J."/>
            <person name="Lipzen A."/>
            <person name="Pangilinan J."/>
            <person name="LaButti K."/>
            <person name="Hainaut M."/>
            <person name="Henrissat B."/>
            <person name="Grigoriev I.V."/>
            <person name="Spatafora J.W."/>
            <person name="Aime M.C."/>
        </authorList>
    </citation>
    <scope>NUCLEOTIDE SEQUENCE [LARGE SCALE GENOMIC DNA]</scope>
    <source>
        <strain evidence="2 3">MCA 4718</strain>
    </source>
</reference>
<sequence length="158" mass="17688">LAPSAALPAFTTPSATLSSTRLFSSTPATFREKKDKSWVQQGEVPYPELKSHTETPDESLLLLDVREPSETAQGMIPSAVNVPLSEFGPAFLNKEGGGDFEKKYAFARPEFDKKIVVYCRSGKRSEQARTELEKAGWWNVRNYTGSWLDWTAQEKQRG</sequence>
<dbReference type="GO" id="GO:0004792">
    <property type="term" value="F:thiosulfate-cyanide sulfurtransferase activity"/>
    <property type="evidence" value="ECO:0007669"/>
    <property type="project" value="TreeGrafter"/>
</dbReference>
<dbReference type="PROSITE" id="PS50206">
    <property type="entry name" value="RHODANESE_3"/>
    <property type="match status" value="1"/>
</dbReference>
<dbReference type="InterPro" id="IPR036873">
    <property type="entry name" value="Rhodanese-like_dom_sf"/>
</dbReference>
<dbReference type="GO" id="GO:0005739">
    <property type="term" value="C:mitochondrion"/>
    <property type="evidence" value="ECO:0007669"/>
    <property type="project" value="TreeGrafter"/>
</dbReference>
<evidence type="ECO:0000259" key="1">
    <source>
        <dbReference type="PROSITE" id="PS50206"/>
    </source>
</evidence>
<dbReference type="EMBL" id="KZ819321">
    <property type="protein sequence ID" value="PWN23759.1"/>
    <property type="molecule type" value="Genomic_DNA"/>
</dbReference>
<evidence type="ECO:0000313" key="3">
    <source>
        <dbReference type="Proteomes" id="UP000245942"/>
    </source>
</evidence>
<feature type="non-terminal residue" evidence="2">
    <location>
        <position position="1"/>
    </location>
</feature>
<dbReference type="Gene3D" id="3.40.250.10">
    <property type="entry name" value="Rhodanese-like domain"/>
    <property type="match status" value="1"/>
</dbReference>
<evidence type="ECO:0000313" key="2">
    <source>
        <dbReference type="EMBL" id="PWN23759.1"/>
    </source>
</evidence>
<feature type="non-terminal residue" evidence="2">
    <location>
        <position position="158"/>
    </location>
</feature>
<dbReference type="InterPro" id="IPR001763">
    <property type="entry name" value="Rhodanese-like_dom"/>
</dbReference>
<proteinExistence type="predicted"/>
<dbReference type="SMART" id="SM00450">
    <property type="entry name" value="RHOD"/>
    <property type="match status" value="1"/>
</dbReference>
<keyword evidence="3" id="KW-1185">Reference proteome</keyword>